<evidence type="ECO:0000256" key="1">
    <source>
        <dbReference type="SAM" id="Phobius"/>
    </source>
</evidence>
<dbReference type="EMBL" id="BAAAZR010000010">
    <property type="protein sequence ID" value="GAA3817948.1"/>
    <property type="molecule type" value="Genomic_DNA"/>
</dbReference>
<organism evidence="2 3">
    <name type="scientific">Sphaerisporangium flaviroseum</name>
    <dbReference type="NCBI Taxonomy" id="509199"/>
    <lineage>
        <taxon>Bacteria</taxon>
        <taxon>Bacillati</taxon>
        <taxon>Actinomycetota</taxon>
        <taxon>Actinomycetes</taxon>
        <taxon>Streptosporangiales</taxon>
        <taxon>Streptosporangiaceae</taxon>
        <taxon>Sphaerisporangium</taxon>
    </lineage>
</organism>
<keyword evidence="1" id="KW-0812">Transmembrane</keyword>
<evidence type="ECO:0008006" key="4">
    <source>
        <dbReference type="Google" id="ProtNLM"/>
    </source>
</evidence>
<protein>
    <recommendedName>
        <fullName evidence="4">Sensor histidine kinase</fullName>
    </recommendedName>
</protein>
<keyword evidence="3" id="KW-1185">Reference proteome</keyword>
<accession>A0ABP7IGQ6</accession>
<evidence type="ECO:0000313" key="3">
    <source>
        <dbReference type="Proteomes" id="UP001500888"/>
    </source>
</evidence>
<dbReference type="Proteomes" id="UP001500888">
    <property type="component" value="Unassembled WGS sequence"/>
</dbReference>
<reference evidence="3" key="1">
    <citation type="journal article" date="2019" name="Int. J. Syst. Evol. Microbiol.">
        <title>The Global Catalogue of Microorganisms (GCM) 10K type strain sequencing project: providing services to taxonomists for standard genome sequencing and annotation.</title>
        <authorList>
            <consortium name="The Broad Institute Genomics Platform"/>
            <consortium name="The Broad Institute Genome Sequencing Center for Infectious Disease"/>
            <person name="Wu L."/>
            <person name="Ma J."/>
        </authorList>
    </citation>
    <scope>NUCLEOTIDE SEQUENCE [LARGE SCALE GENOMIC DNA]</scope>
    <source>
        <strain evidence="3">JCM 16908</strain>
    </source>
</reference>
<gene>
    <name evidence="2" type="ORF">GCM10022226_43170</name>
</gene>
<feature type="transmembrane region" description="Helical" evidence="1">
    <location>
        <begin position="20"/>
        <end position="46"/>
    </location>
</feature>
<name>A0ABP7IGQ6_9ACTN</name>
<evidence type="ECO:0000313" key="2">
    <source>
        <dbReference type="EMBL" id="GAA3817948.1"/>
    </source>
</evidence>
<comment type="caution">
    <text evidence="2">The sequence shown here is derived from an EMBL/GenBank/DDBJ whole genome shotgun (WGS) entry which is preliminary data.</text>
</comment>
<keyword evidence="1" id="KW-1133">Transmembrane helix</keyword>
<sequence length="81" mass="8414">MVPPYIPGVPGRASVQLQVMIWIYVAVGLALAGLVPVAVLTARVLVAIRGLTREIERATTLLEPVQGRLGAVIAASGRAEG</sequence>
<proteinExistence type="predicted"/>
<keyword evidence="1" id="KW-0472">Membrane</keyword>